<dbReference type="Gene3D" id="1.10.10.10">
    <property type="entry name" value="Winged helix-like DNA-binding domain superfamily/Winged helix DNA-binding domain"/>
    <property type="match status" value="1"/>
</dbReference>
<dbReference type="SUPFAM" id="SSF46785">
    <property type="entry name" value="Winged helix' DNA-binding domain"/>
    <property type="match status" value="1"/>
</dbReference>
<dbReference type="EMBL" id="MLJW01000011">
    <property type="protein sequence ID" value="OIR14638.1"/>
    <property type="molecule type" value="Genomic_DNA"/>
</dbReference>
<gene>
    <name evidence="5" type="primary">yybR_3</name>
    <name evidence="6" type="synonym">yybR_2</name>
    <name evidence="6" type="ORF">GALL_30340</name>
    <name evidence="5" type="ORF">GALL_44430</name>
</gene>
<comment type="caution">
    <text evidence="5">The sequence shown here is derived from an EMBL/GenBank/DDBJ whole genome shotgun (WGS) entry which is preliminary data.</text>
</comment>
<keyword evidence="2" id="KW-0238">DNA-binding</keyword>
<dbReference type="PANTHER" id="PTHR33204:SF39">
    <property type="entry name" value="TRANSCRIPTIONAL REGULATORY PROTEIN"/>
    <property type="match status" value="1"/>
</dbReference>
<dbReference type="Pfam" id="PF01638">
    <property type="entry name" value="HxlR"/>
    <property type="match status" value="1"/>
</dbReference>
<keyword evidence="3" id="KW-0804">Transcription</keyword>
<dbReference type="InterPro" id="IPR036390">
    <property type="entry name" value="WH_DNA-bd_sf"/>
</dbReference>
<organism evidence="5">
    <name type="scientific">mine drainage metagenome</name>
    <dbReference type="NCBI Taxonomy" id="410659"/>
    <lineage>
        <taxon>unclassified sequences</taxon>
        <taxon>metagenomes</taxon>
        <taxon>ecological metagenomes</taxon>
    </lineage>
</organism>
<dbReference type="PANTHER" id="PTHR33204">
    <property type="entry name" value="TRANSCRIPTIONAL REGULATOR, MARR FAMILY"/>
    <property type="match status" value="1"/>
</dbReference>
<evidence type="ECO:0000256" key="3">
    <source>
        <dbReference type="ARBA" id="ARBA00023163"/>
    </source>
</evidence>
<dbReference type="GO" id="GO:0003677">
    <property type="term" value="F:DNA binding"/>
    <property type="evidence" value="ECO:0007669"/>
    <property type="project" value="UniProtKB-KW"/>
</dbReference>
<feature type="domain" description="HTH hxlR-type" evidence="4">
    <location>
        <begin position="14"/>
        <end position="112"/>
    </location>
</feature>
<evidence type="ECO:0000256" key="1">
    <source>
        <dbReference type="ARBA" id="ARBA00023015"/>
    </source>
</evidence>
<reference evidence="5" key="1">
    <citation type="submission" date="2016-10" db="EMBL/GenBank/DDBJ databases">
        <title>Sequence of Gallionella enrichment culture.</title>
        <authorList>
            <person name="Poehlein A."/>
            <person name="Muehling M."/>
            <person name="Daniel R."/>
        </authorList>
    </citation>
    <scope>NUCLEOTIDE SEQUENCE</scope>
</reference>
<keyword evidence="1" id="KW-0805">Transcription regulation</keyword>
<sequence>MTLHKPKDPKACLCPIRDVLDRLGDRWSLLVIHELEAGTLRFSELRNRIGDVSQRMLAQTLRRLEQDGLVSRQVFATVPLRVEYTLTPLGHSLLKPLQSMIEWALENHDAVRAARAAYVAPMAIAAN</sequence>
<evidence type="ECO:0000313" key="5">
    <source>
        <dbReference type="EMBL" id="OIR14638.1"/>
    </source>
</evidence>
<dbReference type="InterPro" id="IPR002577">
    <property type="entry name" value="HTH_HxlR"/>
</dbReference>
<dbReference type="EMBL" id="MLJW01000007">
    <property type="protein sequence ID" value="OIR16313.1"/>
    <property type="molecule type" value="Genomic_DNA"/>
</dbReference>
<dbReference type="PROSITE" id="PS51118">
    <property type="entry name" value="HTH_HXLR"/>
    <property type="match status" value="1"/>
</dbReference>
<protein>
    <submittedName>
        <fullName evidence="5">Putative HTH-type transcriptional regulator YybR</fullName>
    </submittedName>
</protein>
<dbReference type="AlphaFoldDB" id="A0A1J5TRL8"/>
<evidence type="ECO:0000313" key="6">
    <source>
        <dbReference type="EMBL" id="OIR16313.1"/>
    </source>
</evidence>
<accession>A0A1J5TRL8</accession>
<proteinExistence type="predicted"/>
<name>A0A1J5TRL8_9ZZZZ</name>
<dbReference type="InterPro" id="IPR036388">
    <property type="entry name" value="WH-like_DNA-bd_sf"/>
</dbReference>
<evidence type="ECO:0000259" key="4">
    <source>
        <dbReference type="PROSITE" id="PS51118"/>
    </source>
</evidence>
<evidence type="ECO:0000256" key="2">
    <source>
        <dbReference type="ARBA" id="ARBA00023125"/>
    </source>
</evidence>